<dbReference type="Proteomes" id="UP001596031">
    <property type="component" value="Unassembled WGS sequence"/>
</dbReference>
<protein>
    <submittedName>
        <fullName evidence="1">Uncharacterized protein</fullName>
    </submittedName>
</protein>
<evidence type="ECO:0000313" key="2">
    <source>
        <dbReference type="Proteomes" id="UP001596031"/>
    </source>
</evidence>
<keyword evidence="2" id="KW-1185">Reference proteome</keyword>
<name>A0ABW0PJM9_9BURK</name>
<proteinExistence type="predicted"/>
<organism evidence="1 2">
    <name type="scientific">Massilia jejuensis</name>
    <dbReference type="NCBI Taxonomy" id="648894"/>
    <lineage>
        <taxon>Bacteria</taxon>
        <taxon>Pseudomonadati</taxon>
        <taxon>Pseudomonadota</taxon>
        <taxon>Betaproteobacteria</taxon>
        <taxon>Burkholderiales</taxon>
        <taxon>Oxalobacteraceae</taxon>
        <taxon>Telluria group</taxon>
        <taxon>Massilia</taxon>
    </lineage>
</organism>
<reference evidence="2" key="1">
    <citation type="journal article" date="2019" name="Int. J. Syst. Evol. Microbiol.">
        <title>The Global Catalogue of Microorganisms (GCM) 10K type strain sequencing project: providing services to taxonomists for standard genome sequencing and annotation.</title>
        <authorList>
            <consortium name="The Broad Institute Genomics Platform"/>
            <consortium name="The Broad Institute Genome Sequencing Center for Infectious Disease"/>
            <person name="Wu L."/>
            <person name="Ma J."/>
        </authorList>
    </citation>
    <scope>NUCLEOTIDE SEQUENCE [LARGE SCALE GENOMIC DNA]</scope>
    <source>
        <strain evidence="2">CCUG 38813</strain>
    </source>
</reference>
<dbReference type="RefSeq" id="WP_379722373.1">
    <property type="nucleotide sequence ID" value="NZ_JBHSMS010000040.1"/>
</dbReference>
<sequence length="146" mass="15942">MLSSFIKQFLALFLRLRADGTGCQAGIRLPGGLFAQTRCARHIDATARRVAATGVKIATLSGRLRAGSVPGMVDADRSLRRMLGELKEELSGMRRDLARWHSRECRGRAGARLEAAIARLNRIVADTHAAADRLLGQIEEYDSARG</sequence>
<dbReference type="EMBL" id="JBHSMS010000040">
    <property type="protein sequence ID" value="MFC5512306.1"/>
    <property type="molecule type" value="Genomic_DNA"/>
</dbReference>
<gene>
    <name evidence="1" type="ORF">ACFPOU_14365</name>
</gene>
<comment type="caution">
    <text evidence="1">The sequence shown here is derived from an EMBL/GenBank/DDBJ whole genome shotgun (WGS) entry which is preliminary data.</text>
</comment>
<evidence type="ECO:0000313" key="1">
    <source>
        <dbReference type="EMBL" id="MFC5512306.1"/>
    </source>
</evidence>
<dbReference type="SUPFAM" id="SSF75708">
    <property type="entry name" value="Chemotaxis phosphatase CheZ"/>
    <property type="match status" value="1"/>
</dbReference>
<accession>A0ABW0PJM9</accession>